<feature type="domain" description="NHR" evidence="2">
    <location>
        <begin position="19"/>
        <end position="189"/>
    </location>
</feature>
<reference evidence="3" key="1">
    <citation type="submission" date="2023-03" db="EMBL/GenBank/DDBJ databases">
        <authorList>
            <person name="Steffen K."/>
            <person name="Cardenas P."/>
        </authorList>
    </citation>
    <scope>NUCLEOTIDE SEQUENCE</scope>
</reference>
<evidence type="ECO:0000313" key="4">
    <source>
        <dbReference type="Proteomes" id="UP001174909"/>
    </source>
</evidence>
<dbReference type="Proteomes" id="UP001174909">
    <property type="component" value="Unassembled WGS sequence"/>
</dbReference>
<dbReference type="EMBL" id="CASHTH010002677">
    <property type="protein sequence ID" value="CAI8033556.1"/>
    <property type="molecule type" value="Genomic_DNA"/>
</dbReference>
<keyword evidence="4" id="KW-1185">Reference proteome</keyword>
<keyword evidence="1" id="KW-0175">Coiled coil</keyword>
<comment type="caution">
    <text evidence="3">The sequence shown here is derived from an EMBL/GenBank/DDBJ whole genome shotgun (WGS) entry which is preliminary data.</text>
</comment>
<dbReference type="InterPro" id="IPR037962">
    <property type="entry name" value="Neuralized"/>
</dbReference>
<feature type="coiled-coil region" evidence="1">
    <location>
        <begin position="221"/>
        <end position="255"/>
    </location>
</feature>
<dbReference type="SMART" id="SM00588">
    <property type="entry name" value="NEUZ"/>
    <property type="match status" value="1"/>
</dbReference>
<dbReference type="PANTHER" id="PTHR12429">
    <property type="entry name" value="NEURALIZED"/>
    <property type="match status" value="1"/>
</dbReference>
<evidence type="ECO:0000259" key="2">
    <source>
        <dbReference type="PROSITE" id="PS51065"/>
    </source>
</evidence>
<dbReference type="AlphaFoldDB" id="A0AA35SRC6"/>
<protein>
    <submittedName>
        <fullName evidence="3">Neuralized-like protein 4</fullName>
    </submittedName>
</protein>
<dbReference type="Gene3D" id="2.60.120.920">
    <property type="match status" value="1"/>
</dbReference>
<dbReference type="InterPro" id="IPR043136">
    <property type="entry name" value="B30.2/SPRY_sf"/>
</dbReference>
<sequence>MGQKNSLLMVDPATWSTRAVQLHIACGKGIVLSEEGSVAQRKDATRQPKDGLVHTAWPIAVGRLFQVTILETVDKWSGSMGIGFTTISPAEYNVIPSSAVSRPLETSPCHWLLWGTTLRHKKKRKRFADLTLLREGQTVGCLVTQTGELHFFVDGRHVGKGWSGLPVDKPLWGLADVYGKCSKIRAQVLSDVRMTSSSTSHPYWPTEIMVDRQLTETTHELVKAKDSLEQKDSLIQQLKDQINQMDSEIQELQTTIAGRLREGSTLTPLTWTETIRALGTCDKPSLPPVYINFCMYISFCVCAHIEISDSHHVILLHMCKCTSICSMYMCPQLIHHFVFMSFVNCYVYTWHTGS</sequence>
<organism evidence="3 4">
    <name type="scientific">Geodia barretti</name>
    <name type="common">Barrett's horny sponge</name>
    <dbReference type="NCBI Taxonomy" id="519541"/>
    <lineage>
        <taxon>Eukaryota</taxon>
        <taxon>Metazoa</taxon>
        <taxon>Porifera</taxon>
        <taxon>Demospongiae</taxon>
        <taxon>Heteroscleromorpha</taxon>
        <taxon>Tetractinellida</taxon>
        <taxon>Astrophorina</taxon>
        <taxon>Geodiidae</taxon>
        <taxon>Geodia</taxon>
    </lineage>
</organism>
<evidence type="ECO:0000256" key="1">
    <source>
        <dbReference type="SAM" id="Coils"/>
    </source>
</evidence>
<dbReference type="PANTHER" id="PTHR12429:SF8">
    <property type="entry name" value="NEURALIZED-LIKE PROTEIN 2"/>
    <property type="match status" value="1"/>
</dbReference>
<evidence type="ECO:0000313" key="3">
    <source>
        <dbReference type="EMBL" id="CAI8033556.1"/>
    </source>
</evidence>
<dbReference type="Pfam" id="PF07177">
    <property type="entry name" value="Neuralized"/>
    <property type="match status" value="1"/>
</dbReference>
<accession>A0AA35SRC6</accession>
<proteinExistence type="predicted"/>
<name>A0AA35SRC6_GEOBA</name>
<dbReference type="PROSITE" id="PS51065">
    <property type="entry name" value="NHR"/>
    <property type="match status" value="1"/>
</dbReference>
<dbReference type="InterPro" id="IPR006573">
    <property type="entry name" value="NHR_dom"/>
</dbReference>
<gene>
    <name evidence="3" type="ORF">GBAR_LOCUS18923</name>
</gene>